<evidence type="ECO:0000313" key="2">
    <source>
        <dbReference type="EMBL" id="KLI02708.1"/>
    </source>
</evidence>
<sequence length="160" mass="18743">MAVALVICFDWIIINGFMMMPKRLNRETFLFLFLLSSLTIMLTMIYRAEDLYFNPIYRKISLQDVVAFHMNRNITFPMLTLIALNLWKNGQLWEKLLSCIGSFVVFLLFCRIDPFHTTFVPTGIVGLIVYFSLYFLFLLAALSLFTRGDKKQSIQQRSSR</sequence>
<keyword evidence="1" id="KW-1133">Transmembrane helix</keyword>
<reference evidence="2 3" key="1">
    <citation type="journal article" date="2011" name="J. Bacteriol.">
        <title>Draft genome sequence of Sporolactobacillus inulinus strain CASD, an efficient D-lactic acid-producing bacterium with high-concentration lactate tolerance capability.</title>
        <authorList>
            <person name="Yu B."/>
            <person name="Su F."/>
            <person name="Wang L."/>
            <person name="Xu K."/>
            <person name="Zhao B."/>
            <person name="Xu P."/>
        </authorList>
    </citation>
    <scope>NUCLEOTIDE SEQUENCE [LARGE SCALE GENOMIC DNA]</scope>
    <source>
        <strain evidence="2 3">CASD</strain>
    </source>
</reference>
<dbReference type="AlphaFoldDB" id="A0A0U1QPI1"/>
<dbReference type="OrthoDB" id="2989460at2"/>
<gene>
    <name evidence="2" type="ORF">SINU_06745</name>
</gene>
<keyword evidence="1" id="KW-0472">Membrane</keyword>
<evidence type="ECO:0000256" key="1">
    <source>
        <dbReference type="SAM" id="Phobius"/>
    </source>
</evidence>
<proteinExistence type="predicted"/>
<dbReference type="EMBL" id="AFVQ02000081">
    <property type="protein sequence ID" value="KLI02708.1"/>
    <property type="molecule type" value="Genomic_DNA"/>
</dbReference>
<comment type="caution">
    <text evidence="2">The sequence shown here is derived from an EMBL/GenBank/DDBJ whole genome shotgun (WGS) entry which is preliminary data.</text>
</comment>
<name>A0A0U1QPI1_9BACL</name>
<feature type="transmembrane region" description="Helical" evidence="1">
    <location>
        <begin position="28"/>
        <end position="46"/>
    </location>
</feature>
<dbReference type="Proteomes" id="UP000035553">
    <property type="component" value="Unassembled WGS sequence"/>
</dbReference>
<dbReference type="STRING" id="1069536.SINU_06745"/>
<feature type="transmembrane region" description="Helical" evidence="1">
    <location>
        <begin position="96"/>
        <end position="112"/>
    </location>
</feature>
<keyword evidence="1" id="KW-0812">Transmembrane</keyword>
<organism evidence="2 3">
    <name type="scientific">Sporolactobacillus inulinus CASD</name>
    <dbReference type="NCBI Taxonomy" id="1069536"/>
    <lineage>
        <taxon>Bacteria</taxon>
        <taxon>Bacillati</taxon>
        <taxon>Bacillota</taxon>
        <taxon>Bacilli</taxon>
        <taxon>Bacillales</taxon>
        <taxon>Sporolactobacillaceae</taxon>
        <taxon>Sporolactobacillus</taxon>
    </lineage>
</organism>
<dbReference type="RefSeq" id="WP_010024152.1">
    <property type="nucleotide sequence ID" value="NZ_AFVQ02000081.1"/>
</dbReference>
<evidence type="ECO:0000313" key="3">
    <source>
        <dbReference type="Proteomes" id="UP000035553"/>
    </source>
</evidence>
<feature type="transmembrane region" description="Helical" evidence="1">
    <location>
        <begin position="66"/>
        <end position="84"/>
    </location>
</feature>
<accession>A0A0U1QPI1</accession>
<protein>
    <submittedName>
        <fullName evidence="2">Uncharacterized protein</fullName>
    </submittedName>
</protein>
<feature type="transmembrane region" description="Helical" evidence="1">
    <location>
        <begin position="124"/>
        <end position="145"/>
    </location>
</feature>
<keyword evidence="3" id="KW-1185">Reference proteome</keyword>